<evidence type="ECO:0000256" key="5">
    <source>
        <dbReference type="ARBA" id="ARBA00022691"/>
    </source>
</evidence>
<dbReference type="Proteomes" id="UP000184041">
    <property type="component" value="Unassembled WGS sequence"/>
</dbReference>
<comment type="catalytic activity">
    <reaction evidence="1">
        <text>L-glutamyl-[protein] + S-adenosyl-L-methionine = [protein]-L-glutamate 5-O-methyl ester + S-adenosyl-L-homocysteine</text>
        <dbReference type="Rhea" id="RHEA:24452"/>
        <dbReference type="Rhea" id="RHEA-COMP:10208"/>
        <dbReference type="Rhea" id="RHEA-COMP:10311"/>
        <dbReference type="ChEBI" id="CHEBI:29973"/>
        <dbReference type="ChEBI" id="CHEBI:57856"/>
        <dbReference type="ChEBI" id="CHEBI:59789"/>
        <dbReference type="ChEBI" id="CHEBI:82795"/>
        <dbReference type="EC" id="2.1.1.80"/>
    </reaction>
</comment>
<evidence type="ECO:0000259" key="6">
    <source>
        <dbReference type="PROSITE" id="PS50123"/>
    </source>
</evidence>
<name>A0A1M5HHY8_9BACT</name>
<reference evidence="7 8" key="1">
    <citation type="submission" date="2016-11" db="EMBL/GenBank/DDBJ databases">
        <authorList>
            <person name="Jaros S."/>
            <person name="Januszkiewicz K."/>
            <person name="Wedrychowicz H."/>
        </authorList>
    </citation>
    <scope>NUCLEOTIDE SEQUENCE [LARGE SCALE GENOMIC DNA]</scope>
    <source>
        <strain evidence="7 8">DSM 21986</strain>
    </source>
</reference>
<dbReference type="SUPFAM" id="SSF47757">
    <property type="entry name" value="Chemotaxis receptor methyltransferase CheR, N-terminal domain"/>
    <property type="match status" value="1"/>
</dbReference>
<dbReference type="InterPro" id="IPR022641">
    <property type="entry name" value="CheR_N"/>
</dbReference>
<dbReference type="EMBL" id="FQUS01000020">
    <property type="protein sequence ID" value="SHG15537.1"/>
    <property type="molecule type" value="Genomic_DNA"/>
</dbReference>
<gene>
    <name evidence="7" type="ORF">SAMN05443144_12047</name>
</gene>
<dbReference type="InterPro" id="IPR026024">
    <property type="entry name" value="Chemotaxis_MeTrfase_CheR"/>
</dbReference>
<keyword evidence="4 7" id="KW-0808">Transferase</keyword>
<feature type="domain" description="CheR-type methyltransferase" evidence="6">
    <location>
        <begin position="1"/>
        <end position="264"/>
    </location>
</feature>
<dbReference type="Pfam" id="PF01739">
    <property type="entry name" value="CheR"/>
    <property type="match status" value="1"/>
</dbReference>
<dbReference type="PANTHER" id="PTHR24422:SF19">
    <property type="entry name" value="CHEMOTAXIS PROTEIN METHYLTRANSFERASE"/>
    <property type="match status" value="1"/>
</dbReference>
<dbReference type="InterPro" id="IPR029063">
    <property type="entry name" value="SAM-dependent_MTases_sf"/>
</dbReference>
<dbReference type="GO" id="GO:0008983">
    <property type="term" value="F:protein-glutamate O-methyltransferase activity"/>
    <property type="evidence" value="ECO:0007669"/>
    <property type="project" value="UniProtKB-EC"/>
</dbReference>
<protein>
    <recommendedName>
        <fullName evidence="2">protein-glutamate O-methyltransferase</fullName>
        <ecNumber evidence="2">2.1.1.80</ecNumber>
    </recommendedName>
</protein>
<dbReference type="InterPro" id="IPR000780">
    <property type="entry name" value="CheR_MeTrfase"/>
</dbReference>
<evidence type="ECO:0000256" key="1">
    <source>
        <dbReference type="ARBA" id="ARBA00001541"/>
    </source>
</evidence>
<dbReference type="InterPro" id="IPR022642">
    <property type="entry name" value="CheR_C"/>
</dbReference>
<dbReference type="PANTHER" id="PTHR24422">
    <property type="entry name" value="CHEMOTAXIS PROTEIN METHYLTRANSFERASE"/>
    <property type="match status" value="1"/>
</dbReference>
<sequence>MNMELQQSEFEHIRQKIYNYCGINLHEGKQALVRARVMKRIRTLGLSGFSQYLKYLEKDKSGREFLSLVDVLTTNKTSFFRESQHFDFLRNEVMPEMKGRSVKWWSAGCSTGQEPVSCAIALLEQKIYKKNVKILGTDLSRDVISIARQAVYPEKTLGGISETLRKKYFQPVEGDRYVVDKDVREMITYGRLNLQKPWPIDGPFHVIMCRNVMIYFNRETQQQLVSRFQDMLEPGGYLFLGHSESVAGANSGFQNICPAVYRKV</sequence>
<dbReference type="Gene3D" id="3.40.50.150">
    <property type="entry name" value="Vaccinia Virus protein VP39"/>
    <property type="match status" value="1"/>
</dbReference>
<dbReference type="EC" id="2.1.1.80" evidence="2"/>
<evidence type="ECO:0000313" key="7">
    <source>
        <dbReference type="EMBL" id="SHG15537.1"/>
    </source>
</evidence>
<dbReference type="Gene3D" id="1.10.155.10">
    <property type="entry name" value="Chemotaxis receptor methyltransferase CheR, N-terminal domain"/>
    <property type="match status" value="1"/>
</dbReference>
<evidence type="ECO:0000313" key="8">
    <source>
        <dbReference type="Proteomes" id="UP000184041"/>
    </source>
</evidence>
<evidence type="ECO:0000256" key="2">
    <source>
        <dbReference type="ARBA" id="ARBA00012534"/>
    </source>
</evidence>
<dbReference type="OrthoDB" id="9816309at2"/>
<dbReference type="Pfam" id="PF03705">
    <property type="entry name" value="CheR_N"/>
    <property type="match status" value="1"/>
</dbReference>
<proteinExistence type="predicted"/>
<dbReference type="STRING" id="1194090.SAMN05443144_12047"/>
<organism evidence="7 8">
    <name type="scientific">Fodinibius roseus</name>
    <dbReference type="NCBI Taxonomy" id="1194090"/>
    <lineage>
        <taxon>Bacteria</taxon>
        <taxon>Pseudomonadati</taxon>
        <taxon>Balneolota</taxon>
        <taxon>Balneolia</taxon>
        <taxon>Balneolales</taxon>
        <taxon>Balneolaceae</taxon>
        <taxon>Fodinibius</taxon>
    </lineage>
</organism>
<dbReference type="GO" id="GO:0032259">
    <property type="term" value="P:methylation"/>
    <property type="evidence" value="ECO:0007669"/>
    <property type="project" value="UniProtKB-KW"/>
</dbReference>
<dbReference type="RefSeq" id="WP_073066925.1">
    <property type="nucleotide sequence ID" value="NZ_FQUS01000020.1"/>
</dbReference>
<evidence type="ECO:0000256" key="3">
    <source>
        <dbReference type="ARBA" id="ARBA00022603"/>
    </source>
</evidence>
<dbReference type="SUPFAM" id="SSF53335">
    <property type="entry name" value="S-adenosyl-L-methionine-dependent methyltransferases"/>
    <property type="match status" value="1"/>
</dbReference>
<dbReference type="PIRSF" id="PIRSF000410">
    <property type="entry name" value="CheR"/>
    <property type="match status" value="1"/>
</dbReference>
<dbReference type="PROSITE" id="PS50123">
    <property type="entry name" value="CHER"/>
    <property type="match status" value="1"/>
</dbReference>
<dbReference type="InterPro" id="IPR050903">
    <property type="entry name" value="Bact_Chemotaxis_MeTrfase"/>
</dbReference>
<keyword evidence="3 7" id="KW-0489">Methyltransferase</keyword>
<evidence type="ECO:0000256" key="4">
    <source>
        <dbReference type="ARBA" id="ARBA00022679"/>
    </source>
</evidence>
<dbReference type="PRINTS" id="PR00996">
    <property type="entry name" value="CHERMTFRASE"/>
</dbReference>
<keyword evidence="5" id="KW-0949">S-adenosyl-L-methionine</keyword>
<dbReference type="SMART" id="SM00138">
    <property type="entry name" value="MeTrc"/>
    <property type="match status" value="1"/>
</dbReference>
<dbReference type="CDD" id="cd02440">
    <property type="entry name" value="AdoMet_MTases"/>
    <property type="match status" value="1"/>
</dbReference>
<keyword evidence="8" id="KW-1185">Reference proteome</keyword>
<dbReference type="AlphaFoldDB" id="A0A1M5HHY8"/>
<accession>A0A1M5HHY8</accession>
<dbReference type="InterPro" id="IPR036804">
    <property type="entry name" value="CheR_N_sf"/>
</dbReference>